<name>A0ABU5TCF5_9MICC</name>
<keyword evidence="2" id="KW-1185">Reference proteome</keyword>
<dbReference type="Proteomes" id="UP001304769">
    <property type="component" value="Unassembled WGS sequence"/>
</dbReference>
<protein>
    <recommendedName>
        <fullName evidence="3">DUF559 domain-containing protein</fullName>
    </recommendedName>
</protein>
<sequence length="313" mass="34247">MRTPEPLPEPLRDRSFSLREQRIAGARESVSRRRDLYVASRGVRVPWGVDQPVAGTVAPLLDVTPGAVASHLTAARLLGVPLPWDASPEIHLSTVDGGNRPVRRGVIGHRLTLLPADVVSWGKLRLTSPRRTWLDLAGLLSHEDLVAAGDHLVNEQGRRFGGARKPYCHLPDLAAVLESYKGVRHLAKARDAVARVRVGADSAPETKLRLACEDSGLPEPELRYEVLDETGWGVAWPDLAFVRWKVAVNYDGRHHLQAQQRRNDILRDEALAALGWITVTIDAEIARQVGFAGAAAKIEAALRRAGWAPGIEA</sequence>
<comment type="caution">
    <text evidence="1">The sequence shown here is derived from an EMBL/GenBank/DDBJ whole genome shotgun (WGS) entry which is preliminary data.</text>
</comment>
<dbReference type="InterPro" id="IPR011335">
    <property type="entry name" value="Restrct_endonuc-II-like"/>
</dbReference>
<accession>A0ABU5TCF5</accession>
<evidence type="ECO:0000313" key="1">
    <source>
        <dbReference type="EMBL" id="MEA5457205.1"/>
    </source>
</evidence>
<evidence type="ECO:0000313" key="2">
    <source>
        <dbReference type="Proteomes" id="UP001304769"/>
    </source>
</evidence>
<dbReference type="EMBL" id="JAYGGQ010000024">
    <property type="protein sequence ID" value="MEA5457205.1"/>
    <property type="molecule type" value="Genomic_DNA"/>
</dbReference>
<organism evidence="1 2">
    <name type="scientific">Sinomonas terricola</name>
    <dbReference type="NCBI Taxonomy" id="3110330"/>
    <lineage>
        <taxon>Bacteria</taxon>
        <taxon>Bacillati</taxon>
        <taxon>Actinomycetota</taxon>
        <taxon>Actinomycetes</taxon>
        <taxon>Micrococcales</taxon>
        <taxon>Micrococcaceae</taxon>
        <taxon>Sinomonas</taxon>
    </lineage>
</organism>
<evidence type="ECO:0008006" key="3">
    <source>
        <dbReference type="Google" id="ProtNLM"/>
    </source>
</evidence>
<proteinExistence type="predicted"/>
<dbReference type="SUPFAM" id="SSF52980">
    <property type="entry name" value="Restriction endonuclease-like"/>
    <property type="match status" value="1"/>
</dbReference>
<reference evidence="1 2" key="1">
    <citation type="submission" date="2023-12" db="EMBL/GenBank/DDBJ databases">
        <title>Sinomonas terricola sp. nov, isolated from litchi orchard soil in Guangdong, PR China.</title>
        <authorList>
            <person name="Jiaxin W."/>
            <person name="Yang Z."/>
            <person name="Honghui Z."/>
        </authorList>
    </citation>
    <scope>NUCLEOTIDE SEQUENCE [LARGE SCALE GENOMIC DNA]</scope>
    <source>
        <strain evidence="1 2">JGH33</strain>
    </source>
</reference>
<dbReference type="RefSeq" id="WP_323281117.1">
    <property type="nucleotide sequence ID" value="NZ_JAYGGQ010000024.1"/>
</dbReference>
<gene>
    <name evidence="1" type="ORF">SPF06_20995</name>
</gene>